<evidence type="ECO:0000313" key="2">
    <source>
        <dbReference type="EMBL" id="MFC4694731.1"/>
    </source>
</evidence>
<dbReference type="EMBL" id="JBHSGR010000016">
    <property type="protein sequence ID" value="MFC4694731.1"/>
    <property type="molecule type" value="Genomic_DNA"/>
</dbReference>
<keyword evidence="1" id="KW-0812">Transmembrane</keyword>
<dbReference type="Proteomes" id="UP001596025">
    <property type="component" value="Unassembled WGS sequence"/>
</dbReference>
<organism evidence="2 3">
    <name type="scientific">Geodermatophilus arenarius</name>
    <dbReference type="NCBI Taxonomy" id="1137990"/>
    <lineage>
        <taxon>Bacteria</taxon>
        <taxon>Bacillati</taxon>
        <taxon>Actinomycetota</taxon>
        <taxon>Actinomycetes</taxon>
        <taxon>Geodermatophilales</taxon>
        <taxon>Geodermatophilaceae</taxon>
        <taxon>Geodermatophilus</taxon>
    </lineage>
</organism>
<keyword evidence="1" id="KW-1133">Transmembrane helix</keyword>
<keyword evidence="1" id="KW-0472">Membrane</keyword>
<sequence>MSTTVPVAVRSPNAPAVAAAAYVLSWIAGLLLAPAAPERDAPPAEIAGFYADSGPAVVSSALLVHGTAGLALAGLTIGLARVTGVRGGLRRAVVGIGITAAALSLLQFALAVTAVVGEHAATTSRTLLLAIDFVDVLKIALLAAFAAVATTAAARAGAAARWLQVTAAVLVLLLLVGSAALVGVDALVPVLEISLLLLLAWAAAVGYLVARSARSQTRPQPAPGA</sequence>
<name>A0ABV9LLJ6_9ACTN</name>
<feature type="transmembrane region" description="Helical" evidence="1">
    <location>
        <begin position="190"/>
        <end position="210"/>
    </location>
</feature>
<keyword evidence="3" id="KW-1185">Reference proteome</keyword>
<evidence type="ECO:0000256" key="1">
    <source>
        <dbReference type="SAM" id="Phobius"/>
    </source>
</evidence>
<reference evidence="3" key="1">
    <citation type="journal article" date="2019" name="Int. J. Syst. Evol. Microbiol.">
        <title>The Global Catalogue of Microorganisms (GCM) 10K type strain sequencing project: providing services to taxonomists for standard genome sequencing and annotation.</title>
        <authorList>
            <consortium name="The Broad Institute Genomics Platform"/>
            <consortium name="The Broad Institute Genome Sequencing Center for Infectious Disease"/>
            <person name="Wu L."/>
            <person name="Ma J."/>
        </authorList>
    </citation>
    <scope>NUCLEOTIDE SEQUENCE [LARGE SCALE GENOMIC DNA]</scope>
    <source>
        <strain evidence="3">CCUG 62763</strain>
    </source>
</reference>
<feature type="transmembrane region" description="Helical" evidence="1">
    <location>
        <begin position="56"/>
        <end position="80"/>
    </location>
</feature>
<gene>
    <name evidence="2" type="ORF">ACFO3M_15130</name>
</gene>
<dbReference type="RefSeq" id="WP_387990310.1">
    <property type="nucleotide sequence ID" value="NZ_JBHSGR010000016.1"/>
</dbReference>
<feature type="transmembrane region" description="Helical" evidence="1">
    <location>
        <begin position="127"/>
        <end position="150"/>
    </location>
</feature>
<protein>
    <recommendedName>
        <fullName evidence="4">DUF998 domain-containing protein</fullName>
    </recommendedName>
</protein>
<feature type="transmembrane region" description="Helical" evidence="1">
    <location>
        <begin position="16"/>
        <end position="36"/>
    </location>
</feature>
<feature type="transmembrane region" description="Helical" evidence="1">
    <location>
        <begin position="162"/>
        <end position="184"/>
    </location>
</feature>
<feature type="transmembrane region" description="Helical" evidence="1">
    <location>
        <begin position="92"/>
        <end position="115"/>
    </location>
</feature>
<comment type="caution">
    <text evidence="2">The sequence shown here is derived from an EMBL/GenBank/DDBJ whole genome shotgun (WGS) entry which is preliminary data.</text>
</comment>
<proteinExistence type="predicted"/>
<accession>A0ABV9LLJ6</accession>
<evidence type="ECO:0000313" key="3">
    <source>
        <dbReference type="Proteomes" id="UP001596025"/>
    </source>
</evidence>
<evidence type="ECO:0008006" key="4">
    <source>
        <dbReference type="Google" id="ProtNLM"/>
    </source>
</evidence>